<feature type="domain" description="GPI inositol-deacylase winged helix" evidence="5">
    <location>
        <begin position="627"/>
        <end position="706"/>
    </location>
</feature>
<evidence type="ECO:0000256" key="2">
    <source>
        <dbReference type="ARBA" id="ARBA00023043"/>
    </source>
</evidence>
<feature type="repeat" description="ANK" evidence="3">
    <location>
        <begin position="1058"/>
        <end position="1090"/>
    </location>
</feature>
<organism evidence="7 8">
    <name type="scientific">Alectoria fallacina</name>
    <dbReference type="NCBI Taxonomy" id="1903189"/>
    <lineage>
        <taxon>Eukaryota</taxon>
        <taxon>Fungi</taxon>
        <taxon>Dikarya</taxon>
        <taxon>Ascomycota</taxon>
        <taxon>Pezizomycotina</taxon>
        <taxon>Lecanoromycetes</taxon>
        <taxon>OSLEUM clade</taxon>
        <taxon>Lecanoromycetidae</taxon>
        <taxon>Lecanorales</taxon>
        <taxon>Lecanorineae</taxon>
        <taxon>Parmeliaceae</taxon>
        <taxon>Alectoria</taxon>
    </lineage>
</organism>
<comment type="caution">
    <text evidence="7">The sequence shown here is derived from an EMBL/GenBank/DDBJ whole genome shotgun (WGS) entry which is preliminary data.</text>
</comment>
<reference evidence="7" key="1">
    <citation type="submission" date="2021-03" db="EMBL/GenBank/DDBJ databases">
        <authorList>
            <person name="Tagirdzhanova G."/>
        </authorList>
    </citation>
    <scope>NUCLEOTIDE SEQUENCE</scope>
</reference>
<dbReference type="Pfam" id="PF22939">
    <property type="entry name" value="WHD_GPIID"/>
    <property type="match status" value="1"/>
</dbReference>
<feature type="repeat" description="ANK" evidence="3">
    <location>
        <begin position="812"/>
        <end position="844"/>
    </location>
</feature>
<keyword evidence="2 3" id="KW-0040">ANK repeat</keyword>
<evidence type="ECO:0000256" key="4">
    <source>
        <dbReference type="SAM" id="MobiDB-lite"/>
    </source>
</evidence>
<evidence type="ECO:0000313" key="8">
    <source>
        <dbReference type="Proteomes" id="UP000664203"/>
    </source>
</evidence>
<feature type="region of interest" description="Disordered" evidence="4">
    <location>
        <begin position="1386"/>
        <end position="1436"/>
    </location>
</feature>
<feature type="repeat" description="ANK" evidence="3">
    <location>
        <begin position="1091"/>
        <end position="1123"/>
    </location>
</feature>
<dbReference type="Pfam" id="PF24883">
    <property type="entry name" value="NPHP3_N"/>
    <property type="match status" value="1"/>
</dbReference>
<dbReference type="InterPro" id="IPR036770">
    <property type="entry name" value="Ankyrin_rpt-contain_sf"/>
</dbReference>
<dbReference type="InterPro" id="IPR002110">
    <property type="entry name" value="Ankyrin_rpt"/>
</dbReference>
<evidence type="ECO:0000259" key="5">
    <source>
        <dbReference type="Pfam" id="PF22939"/>
    </source>
</evidence>
<dbReference type="PROSITE" id="PS50297">
    <property type="entry name" value="ANK_REP_REGION"/>
    <property type="match status" value="7"/>
</dbReference>
<dbReference type="EMBL" id="CAJPDR010000074">
    <property type="protein sequence ID" value="CAF9914614.1"/>
    <property type="molecule type" value="Genomic_DNA"/>
</dbReference>
<sequence length="1436" mass="161653">MAEVLGLLASVETLLHVARKVQEYSRDYFTAKEQQEELGRTLGNFRTKIELLGKHGERALKHPTDERFEALRAVLRSSTGNLAPDPNRRSVGALKWIENGIKGVEKKLESLSQDNTESRFKRLWWHHDKKAFQNLLGEIGGSIRQVESVLAYDHFAISLDTNDGVRKVIKNLEAEAEERRVQWKIDAEEREKVRREEAEERQKAREEQAQAAERLSREEAERWERSRREGAEERQQVAREREKEAKEKKRAAIIDWLSPLSFQARQSELHNQCILQNVSTPSLLSSPEFEAWTSGPPWMLQCVGEPGAGKTLLCALVIERLKTTFKNRNVPILCIYLNYKESSTQTLDNIISSLLKQLLQHPDAEFQSPEAKRLFSGAENESRPTLEEFYEAFRAEIQHFERVMIVVDAYDEASPAVKERFLDRLLSLPTEKASLMITSRPIQEEPDPREVKFCNFCRRGRPDDIPPLPPLKVYYRCDICDLDVCQSCRAKDVYCKDRKHSLRQPDDPVRMSIEPSQDDIRLYVKKELEIELRLGNSKHSDSTITQSSLGTTRLGRICRRRPDLRERIIPIVIEKAKSMFTMAGLYMQTLRACLTEGEVEDALDNPPEGYDEFYERNMLRIIEESESSRASTLARKTLEWVVHAHRPLSLAELRDALAVDLNKAGFRKTARPDKATILEVTAGMIMIDSDEKNVRLNHRTAQEYFDKTRDRWFSTASADMARVSLHYMSLGDLTKPCEGIYEDKDFDARKKTYPLIEYAYLYWGDHAYEAGKHAETQVAVFQYVSDTNKVAAWTQAAWYLRSAERAEWDIRKGASSLHVCAWFGLTDAISRLLDEGSNVNAADPDYKQTPLMYACRRGHSATVAKLLERGADVNQYSQRDSVALFEAVDNGVIETVELLLAHRELDVNAVHPRRYNRTALMLAAQNGSLQIINALLNRPGVKLNKKDLKGNTALSLATIAGQSNVVASLVDHEGIGIDLQNSLGSTALILAATAKGGRKETEAKILIAELLLMRDADSSIKDHEGGGTALLRAVDAGNDTMVKLLLDYNANIAIRDDLNRGLLHSAAIDGYEGIVHLLLEKGLDVNTQDQNGKTPLHDASRDGNYKVAKLLLDSRANPSIEDMYGRIPRAVAWQYGNLNVMRVLEAKEVIEENVTPTPSSYPQVEALPIWSLANLGFQTEVSHMITHKPNEIFFCDPDLGNTALHCAIYANNATILTVLLQAGLSPDSLNHYYRTPLHLAAIAGHANLLTILLNYQAKCNEKDQWQETPLKIAHHNRHVECAVILIEAGAVPTSPSMIKSLFFASIELGRLAAVTKLIEMGADLSVKNVLGQTALQMAKETGKGEIVQVLRTNKSVFRAPRMGSDVTEVEEEEEEAEEAMAMLSMKESPFHRPEVWNEEESEDEGTVVGDRVRTPVGQQGRGEASESRARASDPAV</sequence>
<keyword evidence="1" id="KW-0677">Repeat</keyword>
<evidence type="ECO:0000313" key="7">
    <source>
        <dbReference type="EMBL" id="CAF9914614.1"/>
    </source>
</evidence>
<feature type="region of interest" description="Disordered" evidence="4">
    <location>
        <begin position="200"/>
        <end position="244"/>
    </location>
</feature>
<feature type="compositionally biased region" description="Basic and acidic residues" evidence="4">
    <location>
        <begin position="1423"/>
        <end position="1436"/>
    </location>
</feature>
<feature type="domain" description="Nephrocystin 3-like N-terminal" evidence="6">
    <location>
        <begin position="283"/>
        <end position="440"/>
    </location>
</feature>
<dbReference type="SMART" id="SM00248">
    <property type="entry name" value="ANK"/>
    <property type="match status" value="15"/>
</dbReference>
<feature type="repeat" description="ANK" evidence="3">
    <location>
        <begin position="1199"/>
        <end position="1231"/>
    </location>
</feature>
<dbReference type="PANTHER" id="PTHR24161">
    <property type="entry name" value="ANK_REP_REGION DOMAIN-CONTAINING PROTEIN-RELATED"/>
    <property type="match status" value="1"/>
</dbReference>
<gene>
    <name evidence="7" type="ORF">ALECFALPRED_009652</name>
</gene>
<accession>A0A8H3EY01</accession>
<proteinExistence type="predicted"/>
<dbReference type="InterPro" id="IPR056884">
    <property type="entry name" value="NPHP3-like_N"/>
</dbReference>
<feature type="compositionally biased region" description="Acidic residues" evidence="4">
    <location>
        <begin position="1396"/>
        <end position="1405"/>
    </location>
</feature>
<dbReference type="OrthoDB" id="195446at2759"/>
<dbReference type="Pfam" id="PF12796">
    <property type="entry name" value="Ank_2"/>
    <property type="match status" value="4"/>
</dbReference>
<dbReference type="PROSITE" id="PS50088">
    <property type="entry name" value="ANK_REPEAT"/>
    <property type="match status" value="7"/>
</dbReference>
<feature type="repeat" description="ANK" evidence="3">
    <location>
        <begin position="1232"/>
        <end position="1264"/>
    </location>
</feature>
<dbReference type="Gene3D" id="3.40.50.300">
    <property type="entry name" value="P-loop containing nucleotide triphosphate hydrolases"/>
    <property type="match status" value="1"/>
</dbReference>
<dbReference type="PANTHER" id="PTHR24161:SF119">
    <property type="entry name" value="ANKYRIN REPEAT DOMAIN 44"/>
    <property type="match status" value="1"/>
</dbReference>
<keyword evidence="8" id="KW-1185">Reference proteome</keyword>
<dbReference type="SUPFAM" id="SSF48403">
    <property type="entry name" value="Ankyrin repeat"/>
    <property type="match status" value="2"/>
</dbReference>
<feature type="repeat" description="ANK" evidence="3">
    <location>
        <begin position="1025"/>
        <end position="1057"/>
    </location>
</feature>
<dbReference type="Gene3D" id="1.25.40.20">
    <property type="entry name" value="Ankyrin repeat-containing domain"/>
    <property type="match status" value="5"/>
</dbReference>
<dbReference type="Proteomes" id="UP000664203">
    <property type="component" value="Unassembled WGS sequence"/>
</dbReference>
<evidence type="ECO:0000256" key="3">
    <source>
        <dbReference type="PROSITE-ProRule" id="PRU00023"/>
    </source>
</evidence>
<dbReference type="InterPro" id="IPR054471">
    <property type="entry name" value="GPIID_WHD"/>
</dbReference>
<evidence type="ECO:0000256" key="1">
    <source>
        <dbReference type="ARBA" id="ARBA00022737"/>
    </source>
</evidence>
<dbReference type="SUPFAM" id="SSF52540">
    <property type="entry name" value="P-loop containing nucleoside triphosphate hydrolases"/>
    <property type="match status" value="1"/>
</dbReference>
<protein>
    <submittedName>
        <fullName evidence="7">Uncharacterized protein</fullName>
    </submittedName>
</protein>
<evidence type="ECO:0000259" key="6">
    <source>
        <dbReference type="Pfam" id="PF24883"/>
    </source>
</evidence>
<feature type="repeat" description="ANK" evidence="3">
    <location>
        <begin position="846"/>
        <end position="878"/>
    </location>
</feature>
<dbReference type="Pfam" id="PF00023">
    <property type="entry name" value="Ank"/>
    <property type="match status" value="1"/>
</dbReference>
<name>A0A8H3EY01_9LECA</name>
<dbReference type="InterPro" id="IPR027417">
    <property type="entry name" value="P-loop_NTPase"/>
</dbReference>